<evidence type="ECO:0000313" key="2">
    <source>
        <dbReference type="EMBL" id="MBB4147487.1"/>
    </source>
</evidence>
<keyword evidence="3" id="KW-1185">Reference proteome</keyword>
<evidence type="ECO:0000313" key="3">
    <source>
        <dbReference type="Proteomes" id="UP000590524"/>
    </source>
</evidence>
<feature type="chain" id="PRO_5031105003" description="DUF1579 domain-containing protein" evidence="1">
    <location>
        <begin position="22"/>
        <end position="173"/>
    </location>
</feature>
<protein>
    <recommendedName>
        <fullName evidence="4">DUF1579 domain-containing protein</fullName>
    </recommendedName>
</protein>
<gene>
    <name evidence="2" type="ORF">GGQ90_001258</name>
</gene>
<dbReference type="RefSeq" id="WP_188081335.1">
    <property type="nucleotide sequence ID" value="NZ_JACIEU010000004.1"/>
</dbReference>
<proteinExistence type="predicted"/>
<dbReference type="EMBL" id="JACIEU010000004">
    <property type="protein sequence ID" value="MBB4147487.1"/>
    <property type="molecule type" value="Genomic_DNA"/>
</dbReference>
<evidence type="ECO:0000256" key="1">
    <source>
        <dbReference type="SAM" id="SignalP"/>
    </source>
</evidence>
<sequence length="173" mass="18325">MARRSHAFVAALLLIPATTQAAEPGTVAIPKAVLALEGCWLGRGSVMGKPVTLTIRAQPVALDAMLALDVESSALADANDRYAAHLIFGGTDKPHPITGFWADSFGGAFTAVGEGESRPDGFDIGYAYPDATFVNRWRIDGAQLTWEIVARDGANAEKAFASYTLRRTTCTPA</sequence>
<comment type="caution">
    <text evidence="2">The sequence shown here is derived from an EMBL/GenBank/DDBJ whole genome shotgun (WGS) entry which is preliminary data.</text>
</comment>
<name>A0A7W6LQG3_9SPHN</name>
<reference evidence="2 3" key="1">
    <citation type="submission" date="2020-08" db="EMBL/GenBank/DDBJ databases">
        <title>Genomic Encyclopedia of Type Strains, Phase IV (KMG-IV): sequencing the most valuable type-strain genomes for metagenomic binning, comparative biology and taxonomic classification.</title>
        <authorList>
            <person name="Goeker M."/>
        </authorList>
    </citation>
    <scope>NUCLEOTIDE SEQUENCE [LARGE SCALE GENOMIC DNA]</scope>
    <source>
        <strain evidence="2 3">DSM 19371</strain>
    </source>
</reference>
<feature type="signal peptide" evidence="1">
    <location>
        <begin position="1"/>
        <end position="21"/>
    </location>
</feature>
<organism evidence="2 3">
    <name type="scientific">Sphingobium scionense</name>
    <dbReference type="NCBI Taxonomy" id="1404341"/>
    <lineage>
        <taxon>Bacteria</taxon>
        <taxon>Pseudomonadati</taxon>
        <taxon>Pseudomonadota</taxon>
        <taxon>Alphaproteobacteria</taxon>
        <taxon>Sphingomonadales</taxon>
        <taxon>Sphingomonadaceae</taxon>
        <taxon>Sphingobium</taxon>
    </lineage>
</organism>
<keyword evidence="1" id="KW-0732">Signal</keyword>
<accession>A0A7W6LQG3</accession>
<evidence type="ECO:0008006" key="4">
    <source>
        <dbReference type="Google" id="ProtNLM"/>
    </source>
</evidence>
<dbReference type="Proteomes" id="UP000590524">
    <property type="component" value="Unassembled WGS sequence"/>
</dbReference>
<dbReference type="AlphaFoldDB" id="A0A7W6LQG3"/>